<dbReference type="CDD" id="cd00130">
    <property type="entry name" value="PAS"/>
    <property type="match status" value="1"/>
</dbReference>
<dbReference type="InterPro" id="IPR000700">
    <property type="entry name" value="PAS-assoc_C"/>
</dbReference>
<dbReference type="RefSeq" id="WP_130130687.1">
    <property type="nucleotide sequence ID" value="NZ_SGSQ01000005.1"/>
</dbReference>
<dbReference type="CDD" id="cd01948">
    <property type="entry name" value="EAL"/>
    <property type="match status" value="1"/>
</dbReference>
<dbReference type="CDD" id="cd01949">
    <property type="entry name" value="GGDEF"/>
    <property type="match status" value="1"/>
</dbReference>
<dbReference type="EMBL" id="SGSQ01000005">
    <property type="protein sequence ID" value="RZG47938.1"/>
    <property type="molecule type" value="Genomic_DNA"/>
</dbReference>
<dbReference type="Gene3D" id="3.20.20.450">
    <property type="entry name" value="EAL domain"/>
    <property type="match status" value="1"/>
</dbReference>
<dbReference type="InterPro" id="IPR043128">
    <property type="entry name" value="Rev_trsase/Diguanyl_cyclase"/>
</dbReference>
<dbReference type="Pfam" id="PF08448">
    <property type="entry name" value="PAS_4"/>
    <property type="match status" value="1"/>
</dbReference>
<dbReference type="InterPro" id="IPR001633">
    <property type="entry name" value="EAL_dom"/>
</dbReference>
<protein>
    <submittedName>
        <fullName evidence="4">Bifunctional diguanylate cyclase/phosphodiesterase</fullName>
    </submittedName>
</protein>
<dbReference type="InterPro" id="IPR000160">
    <property type="entry name" value="GGDEF_dom"/>
</dbReference>
<feature type="domain" description="EAL" evidence="2">
    <location>
        <begin position="450"/>
        <end position="702"/>
    </location>
</feature>
<dbReference type="Gene3D" id="3.30.450.20">
    <property type="entry name" value="PAS domain"/>
    <property type="match status" value="2"/>
</dbReference>
<evidence type="ECO:0000259" key="1">
    <source>
        <dbReference type="PROSITE" id="PS50113"/>
    </source>
</evidence>
<dbReference type="Gene3D" id="3.30.70.270">
    <property type="match status" value="1"/>
</dbReference>
<dbReference type="SMART" id="SM00052">
    <property type="entry name" value="EAL"/>
    <property type="match status" value="1"/>
</dbReference>
<comment type="caution">
    <text evidence="4">The sequence shown here is derived from an EMBL/GenBank/DDBJ whole genome shotgun (WGS) entry which is preliminary data.</text>
</comment>
<keyword evidence="5" id="KW-1185">Reference proteome</keyword>
<feature type="domain" description="GGDEF" evidence="3">
    <location>
        <begin position="308"/>
        <end position="441"/>
    </location>
</feature>
<evidence type="ECO:0000259" key="2">
    <source>
        <dbReference type="PROSITE" id="PS50883"/>
    </source>
</evidence>
<dbReference type="Proteomes" id="UP000293863">
    <property type="component" value="Unassembled WGS sequence"/>
</dbReference>
<dbReference type="PROSITE" id="PS50883">
    <property type="entry name" value="EAL"/>
    <property type="match status" value="1"/>
</dbReference>
<accession>A0A4Q7AJ29</accession>
<sequence>MASINLPLDSNLNPVDSSANSIPVKVAQISNEVKQALDLMPHLVWMTKLGVGYCNTPLKQFIGIESNNICDTDWIKYLHPEDAEHIYNIWITAQKTGQNFEKECRIRNVDGHYQWFLLLAQSTEYGRKQFDWTITCTNIHDRALLLRETSESLRANTDMLDVSVDCIKIITPDGFVSHMNKSGCIALLGKEKVKTFGMEWLGLLPPEVREQGKKAIKQAAKGKNARFAGKSVFGNLTMYWDNILTPVVNEEGQTTSILCVSRDVTKQRIAEEKLRITSEFDEMTGLMNRRAFKKKLKVSIAKAKEIRGQTGLLLIDLDHFKHINDTLGHSAGDHLLKVLSKRLAHCLDENAYISRLGGDEFAVVIENIESNEQIINVSKKLLKQLEAPITYSGKLLNGGMSIGGSVYPVDAKDGSGLLKCADTALNDLKDRGRGGIRMFGVDMFEIAQMKAKQLDTARQIIRNNQIEPFYQPKVKLDDCSIIGFEALLRWRDEDSNIHSPATVVEAFNDFELATKISETMHNKIFTDMSAWISQGINVVPISINASPVEFMRDNYAEILLKRLAAYKIPHDLVEIEITEHILADRGYEYVVRALKKLKNSGVRIALDDFGTGHSSMTHLRDYPVDSLKIDYNFVNRMHEEKSIKAIVEGIAKLGPILSLDIIAEGIETVEQLDSLRAAGCKFGQGFLFSQAISADDAKQMLI</sequence>
<dbReference type="InterPro" id="IPR035919">
    <property type="entry name" value="EAL_sf"/>
</dbReference>
<dbReference type="PROSITE" id="PS50887">
    <property type="entry name" value="GGDEF"/>
    <property type="match status" value="1"/>
</dbReference>
<feature type="domain" description="PAC" evidence="1">
    <location>
        <begin position="221"/>
        <end position="276"/>
    </location>
</feature>
<dbReference type="PROSITE" id="PS50113">
    <property type="entry name" value="PAC"/>
    <property type="match status" value="1"/>
</dbReference>
<dbReference type="NCBIfam" id="TIGR00254">
    <property type="entry name" value="GGDEF"/>
    <property type="match status" value="1"/>
</dbReference>
<proteinExistence type="predicted"/>
<dbReference type="Pfam" id="PF00990">
    <property type="entry name" value="GGDEF"/>
    <property type="match status" value="1"/>
</dbReference>
<dbReference type="InterPro" id="IPR000014">
    <property type="entry name" value="PAS"/>
</dbReference>
<evidence type="ECO:0000313" key="4">
    <source>
        <dbReference type="EMBL" id="RZG47938.1"/>
    </source>
</evidence>
<reference evidence="4 5" key="1">
    <citation type="submission" date="2019-02" db="EMBL/GenBank/DDBJ databases">
        <title>The Batch Genome Submission of Acinetobacter spp. strains.</title>
        <authorList>
            <person name="Qin J."/>
            <person name="Hu Y."/>
            <person name="Ye H."/>
            <person name="Wei L."/>
            <person name="Feng Y."/>
            <person name="Zong Z."/>
        </authorList>
    </citation>
    <scope>NUCLEOTIDE SEQUENCE [LARGE SCALE GENOMIC DNA]</scope>
    <source>
        <strain evidence="4 5">WCHAW060049</strain>
    </source>
</reference>
<organism evidence="4 5">
    <name type="scientific">Acinetobacter wuhouensis</name>
    <dbReference type="NCBI Taxonomy" id="1879050"/>
    <lineage>
        <taxon>Bacteria</taxon>
        <taxon>Pseudomonadati</taxon>
        <taxon>Pseudomonadota</taxon>
        <taxon>Gammaproteobacteria</taxon>
        <taxon>Moraxellales</taxon>
        <taxon>Moraxellaceae</taxon>
        <taxon>Acinetobacter</taxon>
    </lineage>
</organism>
<dbReference type="SUPFAM" id="SSF141868">
    <property type="entry name" value="EAL domain-like"/>
    <property type="match status" value="1"/>
</dbReference>
<dbReference type="SUPFAM" id="SSF55785">
    <property type="entry name" value="PYP-like sensor domain (PAS domain)"/>
    <property type="match status" value="2"/>
</dbReference>
<evidence type="ECO:0000259" key="3">
    <source>
        <dbReference type="PROSITE" id="PS50887"/>
    </source>
</evidence>
<dbReference type="InterPro" id="IPR013656">
    <property type="entry name" value="PAS_4"/>
</dbReference>
<dbReference type="Pfam" id="PF00563">
    <property type="entry name" value="EAL"/>
    <property type="match status" value="1"/>
</dbReference>
<dbReference type="InterPro" id="IPR052155">
    <property type="entry name" value="Biofilm_reg_signaling"/>
</dbReference>
<dbReference type="InterPro" id="IPR013655">
    <property type="entry name" value="PAS_fold_3"/>
</dbReference>
<gene>
    <name evidence="4" type="ORF">EXU28_04010</name>
</gene>
<dbReference type="SMART" id="SM00267">
    <property type="entry name" value="GGDEF"/>
    <property type="match status" value="1"/>
</dbReference>
<dbReference type="InterPro" id="IPR035965">
    <property type="entry name" value="PAS-like_dom_sf"/>
</dbReference>
<evidence type="ECO:0000313" key="5">
    <source>
        <dbReference type="Proteomes" id="UP000293863"/>
    </source>
</evidence>
<dbReference type="InterPro" id="IPR029787">
    <property type="entry name" value="Nucleotide_cyclase"/>
</dbReference>
<dbReference type="AlphaFoldDB" id="A0A4Q7AJ29"/>
<name>A0A4Q7AJ29_9GAMM</name>
<dbReference type="PANTHER" id="PTHR44757:SF2">
    <property type="entry name" value="BIOFILM ARCHITECTURE MAINTENANCE PROTEIN MBAA"/>
    <property type="match status" value="1"/>
</dbReference>
<dbReference type="PANTHER" id="PTHR44757">
    <property type="entry name" value="DIGUANYLATE CYCLASE DGCP"/>
    <property type="match status" value="1"/>
</dbReference>
<dbReference type="Pfam" id="PF08447">
    <property type="entry name" value="PAS_3"/>
    <property type="match status" value="1"/>
</dbReference>
<dbReference type="SUPFAM" id="SSF55073">
    <property type="entry name" value="Nucleotide cyclase"/>
    <property type="match status" value="1"/>
</dbReference>